<protein>
    <submittedName>
        <fullName evidence="1">(rape) hypothetical protein</fullName>
    </submittedName>
</protein>
<evidence type="ECO:0000313" key="1">
    <source>
        <dbReference type="EMBL" id="CAF2269881.1"/>
    </source>
</evidence>
<accession>A0A817AIU7</accession>
<reference evidence="1" key="1">
    <citation type="submission" date="2021-01" db="EMBL/GenBank/DDBJ databases">
        <authorList>
            <consortium name="Genoscope - CEA"/>
            <person name="William W."/>
        </authorList>
    </citation>
    <scope>NUCLEOTIDE SEQUENCE</scope>
</reference>
<gene>
    <name evidence="1" type="ORF">DARMORV10_A04P08810.1</name>
</gene>
<sequence>MEESSVWLQLHSFIPPEAPPILVEEKMSESWEKPPQGDLKCNVSSVWNPQTKNVGAAWIIRDSDGKALFHSRRSFAGVRSPFEATLISLASVPWSLQPLWRRFRKALDKLETYRVVRITDKGNIVA</sequence>
<dbReference type="EMBL" id="HG994358">
    <property type="protein sequence ID" value="CAF2269881.1"/>
    <property type="molecule type" value="Genomic_DNA"/>
</dbReference>
<proteinExistence type="predicted"/>
<dbReference type="AlphaFoldDB" id="A0A817AIU7"/>
<organism evidence="1">
    <name type="scientific">Brassica napus</name>
    <name type="common">Rape</name>
    <dbReference type="NCBI Taxonomy" id="3708"/>
    <lineage>
        <taxon>Eukaryota</taxon>
        <taxon>Viridiplantae</taxon>
        <taxon>Streptophyta</taxon>
        <taxon>Embryophyta</taxon>
        <taxon>Tracheophyta</taxon>
        <taxon>Spermatophyta</taxon>
        <taxon>Magnoliopsida</taxon>
        <taxon>eudicotyledons</taxon>
        <taxon>Gunneridae</taxon>
        <taxon>Pentapetalae</taxon>
        <taxon>rosids</taxon>
        <taxon>malvids</taxon>
        <taxon>Brassicales</taxon>
        <taxon>Brassicaceae</taxon>
        <taxon>Brassiceae</taxon>
        <taxon>Brassica</taxon>
    </lineage>
</organism>
<name>A0A817AIU7_BRANA</name>
<dbReference type="Proteomes" id="UP001295469">
    <property type="component" value="Chromosome A04"/>
</dbReference>